<gene>
    <name evidence="2" type="ORF">M9458_028955</name>
</gene>
<accession>A0ABD0PRH4</accession>
<dbReference type="Proteomes" id="UP001529510">
    <property type="component" value="Unassembled WGS sequence"/>
</dbReference>
<name>A0ABD0PRH4_CIRMR</name>
<feature type="non-terminal residue" evidence="2">
    <location>
        <position position="333"/>
    </location>
</feature>
<evidence type="ECO:0000256" key="1">
    <source>
        <dbReference type="SAM" id="MobiDB-lite"/>
    </source>
</evidence>
<comment type="caution">
    <text evidence="2">The sequence shown here is derived from an EMBL/GenBank/DDBJ whole genome shotgun (WGS) entry which is preliminary data.</text>
</comment>
<evidence type="ECO:0000313" key="3">
    <source>
        <dbReference type="Proteomes" id="UP001529510"/>
    </source>
</evidence>
<feature type="region of interest" description="Disordered" evidence="1">
    <location>
        <begin position="1"/>
        <end position="29"/>
    </location>
</feature>
<evidence type="ECO:0000313" key="2">
    <source>
        <dbReference type="EMBL" id="KAL0176625.1"/>
    </source>
</evidence>
<proteinExistence type="predicted"/>
<organism evidence="2 3">
    <name type="scientific">Cirrhinus mrigala</name>
    <name type="common">Mrigala</name>
    <dbReference type="NCBI Taxonomy" id="683832"/>
    <lineage>
        <taxon>Eukaryota</taxon>
        <taxon>Metazoa</taxon>
        <taxon>Chordata</taxon>
        <taxon>Craniata</taxon>
        <taxon>Vertebrata</taxon>
        <taxon>Euteleostomi</taxon>
        <taxon>Actinopterygii</taxon>
        <taxon>Neopterygii</taxon>
        <taxon>Teleostei</taxon>
        <taxon>Ostariophysi</taxon>
        <taxon>Cypriniformes</taxon>
        <taxon>Cyprinidae</taxon>
        <taxon>Labeoninae</taxon>
        <taxon>Labeonini</taxon>
        <taxon>Cirrhinus</taxon>
    </lineage>
</organism>
<keyword evidence="3" id="KW-1185">Reference proteome</keyword>
<dbReference type="EMBL" id="JAMKFB020000014">
    <property type="protein sequence ID" value="KAL0176625.1"/>
    <property type="molecule type" value="Genomic_DNA"/>
</dbReference>
<sequence>MDDLARSTPDPVPSPPSSRCVELKPEPTVDGEPELIAVDEPLDRVTEQQIAKEPELQMTSVQVCEPATTPTTSEKAKASVIEERSSAHCNMTECELVKDLGLLEAEEVFDMDMYANLPPPFPPSSDPTETAIPELSPEKAPMPELSPEEAHKCPLSHLLLPSPLLSSGSPVCLPVSIDVMAGGFPVSASSLRVQDSASACQPSGSIMAPSSLLSTITRQSTGSTRLPLPSGSTLGCRRQSCTSGLHSPGYASCLHPFGSIRLLHASGSTAASRIRASASFADSHLFHLGPPDPPHHPGSLAFHSHLGVLHRCRLAPWSHQLFLLHGSSLRRLH</sequence>
<dbReference type="AlphaFoldDB" id="A0ABD0PRH4"/>
<protein>
    <submittedName>
        <fullName evidence="2">Uncharacterized protein</fullName>
    </submittedName>
</protein>
<reference evidence="2 3" key="1">
    <citation type="submission" date="2024-05" db="EMBL/GenBank/DDBJ databases">
        <title>Genome sequencing and assembly of Indian major carp, Cirrhinus mrigala (Hamilton, 1822).</title>
        <authorList>
            <person name="Mohindra V."/>
            <person name="Chowdhury L.M."/>
            <person name="Lal K."/>
            <person name="Jena J.K."/>
        </authorList>
    </citation>
    <scope>NUCLEOTIDE SEQUENCE [LARGE SCALE GENOMIC DNA]</scope>
    <source>
        <strain evidence="2">CM1030</strain>
        <tissue evidence="2">Blood</tissue>
    </source>
</reference>